<sequence>MSGESVQALRRNCLSSSGSCLDPYDEAEKGLQNGLENPSSTNPPPEVKKILSFHSSLRSTDSTLVGFPSHQDNVHDTRRRLPDEGQQPCTTIWATRFFNRLPSLSFPRSVSQKSLGSPLKDYQAGYDQFQYNCYDTYPDGWPRVAAFLESCDSFSIYRRFGQSHSRLLVIHARNIAVLEAQIHNLDKRDDEGGPDMQFRLKNRYHEEGFDTTKRDLEVELEKELLAYGIELWLLLISSRMKSWNKS</sequence>
<organism evidence="3 4">
    <name type="scientific">Oidiodendron maius (strain Zn)</name>
    <dbReference type="NCBI Taxonomy" id="913774"/>
    <lineage>
        <taxon>Eukaryota</taxon>
        <taxon>Fungi</taxon>
        <taxon>Dikarya</taxon>
        <taxon>Ascomycota</taxon>
        <taxon>Pezizomycotina</taxon>
        <taxon>Leotiomycetes</taxon>
        <taxon>Leotiomycetes incertae sedis</taxon>
        <taxon>Myxotrichaceae</taxon>
        <taxon>Oidiodendron</taxon>
    </lineage>
</organism>
<dbReference type="InParanoid" id="A0A0C3D0X7"/>
<feature type="compositionally biased region" description="Basic and acidic residues" evidence="1">
    <location>
        <begin position="72"/>
        <end position="83"/>
    </location>
</feature>
<name>A0A0C3D0X7_OIDMZ</name>
<evidence type="ECO:0000313" key="3">
    <source>
        <dbReference type="EMBL" id="KIM95557.1"/>
    </source>
</evidence>
<dbReference type="InterPro" id="IPR046529">
    <property type="entry name" value="DUF6594"/>
</dbReference>
<reference evidence="3 4" key="1">
    <citation type="submission" date="2014-04" db="EMBL/GenBank/DDBJ databases">
        <authorList>
            <consortium name="DOE Joint Genome Institute"/>
            <person name="Kuo A."/>
            <person name="Martino E."/>
            <person name="Perotto S."/>
            <person name="Kohler A."/>
            <person name="Nagy L.G."/>
            <person name="Floudas D."/>
            <person name="Copeland A."/>
            <person name="Barry K.W."/>
            <person name="Cichocki N."/>
            <person name="Veneault-Fourrey C."/>
            <person name="LaButti K."/>
            <person name="Lindquist E.A."/>
            <person name="Lipzen A."/>
            <person name="Lundell T."/>
            <person name="Morin E."/>
            <person name="Murat C."/>
            <person name="Sun H."/>
            <person name="Tunlid A."/>
            <person name="Henrissat B."/>
            <person name="Grigoriev I.V."/>
            <person name="Hibbett D.S."/>
            <person name="Martin F."/>
            <person name="Nordberg H.P."/>
            <person name="Cantor M.N."/>
            <person name="Hua S.X."/>
        </authorList>
    </citation>
    <scope>NUCLEOTIDE SEQUENCE [LARGE SCALE GENOMIC DNA]</scope>
    <source>
        <strain evidence="3 4">Zn</strain>
    </source>
</reference>
<dbReference type="Pfam" id="PF20237">
    <property type="entry name" value="DUF6594"/>
    <property type="match status" value="1"/>
</dbReference>
<gene>
    <name evidence="3" type="ORF">OIDMADRAFT_59353</name>
</gene>
<reference evidence="4" key="2">
    <citation type="submission" date="2015-01" db="EMBL/GenBank/DDBJ databases">
        <title>Evolutionary Origins and Diversification of the Mycorrhizal Mutualists.</title>
        <authorList>
            <consortium name="DOE Joint Genome Institute"/>
            <consortium name="Mycorrhizal Genomics Consortium"/>
            <person name="Kohler A."/>
            <person name="Kuo A."/>
            <person name="Nagy L.G."/>
            <person name="Floudas D."/>
            <person name="Copeland A."/>
            <person name="Barry K.W."/>
            <person name="Cichocki N."/>
            <person name="Veneault-Fourrey C."/>
            <person name="LaButti K."/>
            <person name="Lindquist E.A."/>
            <person name="Lipzen A."/>
            <person name="Lundell T."/>
            <person name="Morin E."/>
            <person name="Murat C."/>
            <person name="Riley R."/>
            <person name="Ohm R."/>
            <person name="Sun H."/>
            <person name="Tunlid A."/>
            <person name="Henrissat B."/>
            <person name="Grigoriev I.V."/>
            <person name="Hibbett D.S."/>
            <person name="Martin F."/>
        </authorList>
    </citation>
    <scope>NUCLEOTIDE SEQUENCE [LARGE SCALE GENOMIC DNA]</scope>
    <source>
        <strain evidence="4">Zn</strain>
    </source>
</reference>
<proteinExistence type="predicted"/>
<protein>
    <recommendedName>
        <fullName evidence="2">DUF6594 domain-containing protein</fullName>
    </recommendedName>
</protein>
<evidence type="ECO:0000256" key="1">
    <source>
        <dbReference type="SAM" id="MobiDB-lite"/>
    </source>
</evidence>
<feature type="domain" description="DUF6594" evidence="2">
    <location>
        <begin position="141"/>
        <end position="235"/>
    </location>
</feature>
<feature type="region of interest" description="Disordered" evidence="1">
    <location>
        <begin position="63"/>
        <end position="85"/>
    </location>
</feature>
<keyword evidence="4" id="KW-1185">Reference proteome</keyword>
<dbReference type="OrthoDB" id="3533814at2759"/>
<evidence type="ECO:0000259" key="2">
    <source>
        <dbReference type="Pfam" id="PF20237"/>
    </source>
</evidence>
<evidence type="ECO:0000313" key="4">
    <source>
        <dbReference type="Proteomes" id="UP000054321"/>
    </source>
</evidence>
<dbReference type="STRING" id="913774.A0A0C3D0X7"/>
<dbReference type="HOGENOM" id="CLU_1129362_0_0_1"/>
<feature type="region of interest" description="Disordered" evidence="1">
    <location>
        <begin position="15"/>
        <end position="46"/>
    </location>
</feature>
<dbReference type="AlphaFoldDB" id="A0A0C3D0X7"/>
<accession>A0A0C3D0X7</accession>
<dbReference type="EMBL" id="KN832886">
    <property type="protein sequence ID" value="KIM95557.1"/>
    <property type="molecule type" value="Genomic_DNA"/>
</dbReference>
<dbReference type="Proteomes" id="UP000054321">
    <property type="component" value="Unassembled WGS sequence"/>
</dbReference>